<dbReference type="AlphaFoldDB" id="A0A1Y0AZP8"/>
<accession>A0A1Y0AZP8</accession>
<dbReference type="InterPro" id="IPR021109">
    <property type="entry name" value="Peptidase_aspartic_dom_sf"/>
</dbReference>
<sequence>MSKAHNQCQVPSDTSPETLVATLMNATKTAAITFTDKDLPSGSSDHNKALYIQVMACGKTVPKVLIDNGSALNVCPLKVASCLGLEASDLTPSDLIVRAYSNTKREVLGVATLDVSIGPTVIKIPFQVSNICSSIFF</sequence>
<gene>
    <name evidence="1" type="ORF">AEK19_MT0337</name>
</gene>
<proteinExistence type="predicted"/>
<name>A0A1Y0AZP8_9LAMI</name>
<evidence type="ECO:0008006" key="2">
    <source>
        <dbReference type="Google" id="ProtNLM"/>
    </source>
</evidence>
<dbReference type="Gene3D" id="2.40.70.10">
    <property type="entry name" value="Acid Proteases"/>
    <property type="match status" value="1"/>
</dbReference>
<dbReference type="EMBL" id="KY774314">
    <property type="protein sequence ID" value="ART30609.1"/>
    <property type="molecule type" value="Genomic_DNA"/>
</dbReference>
<keyword evidence="1" id="KW-0496">Mitochondrion</keyword>
<organism evidence="1">
    <name type="scientific">Utricularia reniformis</name>
    <dbReference type="NCBI Taxonomy" id="192314"/>
    <lineage>
        <taxon>Eukaryota</taxon>
        <taxon>Viridiplantae</taxon>
        <taxon>Streptophyta</taxon>
        <taxon>Embryophyta</taxon>
        <taxon>Tracheophyta</taxon>
        <taxon>Spermatophyta</taxon>
        <taxon>Magnoliopsida</taxon>
        <taxon>eudicotyledons</taxon>
        <taxon>Gunneridae</taxon>
        <taxon>Pentapetalae</taxon>
        <taxon>asterids</taxon>
        <taxon>lamiids</taxon>
        <taxon>Lamiales</taxon>
        <taxon>Lentibulariaceae</taxon>
        <taxon>Utricularia</taxon>
    </lineage>
</organism>
<reference evidence="1" key="1">
    <citation type="submission" date="2017-03" db="EMBL/GenBank/DDBJ databases">
        <title>The mitochondrial genome of the carnivorous plant Utricularia reniformis (Lentibulariaceae): structure, comparative analysis and evolutionary landmarks.</title>
        <authorList>
            <person name="Silva S.R."/>
            <person name="Alvarenga D.O."/>
            <person name="Michael T.P."/>
            <person name="Miranda V.F.O."/>
            <person name="Varani A.M."/>
        </authorList>
    </citation>
    <scope>NUCLEOTIDE SEQUENCE</scope>
</reference>
<dbReference type="PANTHER" id="PTHR33240">
    <property type="entry name" value="OS08G0508500 PROTEIN"/>
    <property type="match status" value="1"/>
</dbReference>
<protein>
    <recommendedName>
        <fullName evidence="2">Aspartic peptidase DDI1-type domain-containing protein</fullName>
    </recommendedName>
</protein>
<geneLocation type="mitochondrion" evidence="1"/>
<dbReference type="PANTHER" id="PTHR33240:SF15">
    <property type="entry name" value="GAG-PRO-LIKE PROTEIN"/>
    <property type="match status" value="1"/>
</dbReference>
<evidence type="ECO:0000313" key="1">
    <source>
        <dbReference type="EMBL" id="ART30609.1"/>
    </source>
</evidence>